<evidence type="ECO:0000256" key="1">
    <source>
        <dbReference type="SAM" id="Coils"/>
    </source>
</evidence>
<evidence type="ECO:0000313" key="4">
    <source>
        <dbReference type="Proteomes" id="UP001064489"/>
    </source>
</evidence>
<dbReference type="AlphaFoldDB" id="A0AAD5JEN8"/>
<feature type="compositionally biased region" description="Basic and acidic residues" evidence="2">
    <location>
        <begin position="97"/>
        <end position="115"/>
    </location>
</feature>
<proteinExistence type="predicted"/>
<organism evidence="3 4">
    <name type="scientific">Acer negundo</name>
    <name type="common">Box elder</name>
    <dbReference type="NCBI Taxonomy" id="4023"/>
    <lineage>
        <taxon>Eukaryota</taxon>
        <taxon>Viridiplantae</taxon>
        <taxon>Streptophyta</taxon>
        <taxon>Embryophyta</taxon>
        <taxon>Tracheophyta</taxon>
        <taxon>Spermatophyta</taxon>
        <taxon>Magnoliopsida</taxon>
        <taxon>eudicotyledons</taxon>
        <taxon>Gunneridae</taxon>
        <taxon>Pentapetalae</taxon>
        <taxon>rosids</taxon>
        <taxon>malvids</taxon>
        <taxon>Sapindales</taxon>
        <taxon>Sapindaceae</taxon>
        <taxon>Hippocastanoideae</taxon>
        <taxon>Acereae</taxon>
        <taxon>Acer</taxon>
    </lineage>
</organism>
<gene>
    <name evidence="3" type="ORF">LWI28_026862</name>
</gene>
<evidence type="ECO:0000256" key="2">
    <source>
        <dbReference type="SAM" id="MobiDB-lite"/>
    </source>
</evidence>
<feature type="region of interest" description="Disordered" evidence="2">
    <location>
        <begin position="1"/>
        <end position="119"/>
    </location>
</feature>
<reference evidence="3" key="2">
    <citation type="submission" date="2023-02" db="EMBL/GenBank/DDBJ databases">
        <authorList>
            <person name="Swenson N.G."/>
            <person name="Wegrzyn J.L."/>
            <person name="Mcevoy S.L."/>
        </authorList>
    </citation>
    <scope>NUCLEOTIDE SEQUENCE</scope>
    <source>
        <strain evidence="3">91603</strain>
        <tissue evidence="3">Leaf</tissue>
    </source>
</reference>
<dbReference type="EMBL" id="JAJSOW010000003">
    <property type="protein sequence ID" value="KAI9196770.1"/>
    <property type="molecule type" value="Genomic_DNA"/>
</dbReference>
<protein>
    <submittedName>
        <fullName evidence="3">Uncharacterized protein</fullName>
    </submittedName>
</protein>
<keyword evidence="1" id="KW-0175">Coiled coil</keyword>
<reference evidence="3" key="1">
    <citation type="journal article" date="2022" name="Plant J.">
        <title>Strategies of tolerance reflected in two North American maple genomes.</title>
        <authorList>
            <person name="McEvoy S.L."/>
            <person name="Sezen U.U."/>
            <person name="Trouern-Trend A."/>
            <person name="McMahon S.M."/>
            <person name="Schaberg P.G."/>
            <person name="Yang J."/>
            <person name="Wegrzyn J.L."/>
            <person name="Swenson N.G."/>
        </authorList>
    </citation>
    <scope>NUCLEOTIDE SEQUENCE</scope>
    <source>
        <strain evidence="3">91603</strain>
    </source>
</reference>
<accession>A0AAD5JEN8</accession>
<keyword evidence="4" id="KW-1185">Reference proteome</keyword>
<sequence>MKHPAASSSVKRQTRQSHRQSIDDAVKAATFSPEPPQPETEKVEEEISTVKRKMKHTAASSSVKRQTRQSHRQSINDAGDTYESLSLINEKAASESPGKDMKNTTDKNSPDEPMPKEFVSAPDSLVDSLAQPRSETPLPQTVTVNSPPQENDLAAAQRLKENKAKLALLRQEYKELKENQAKVTSLRQEYNELKENATLLKIEIDSNSSSVQGIDDQISQLKSQRAELKKTIETKMMARFNVLVNQKKVAEAIKRTADEILLYKARKLKERMGAEKGKCSHA</sequence>
<feature type="coiled-coil region" evidence="1">
    <location>
        <begin position="156"/>
        <end position="231"/>
    </location>
</feature>
<dbReference type="Proteomes" id="UP001064489">
    <property type="component" value="Chromosome 1"/>
</dbReference>
<evidence type="ECO:0000313" key="3">
    <source>
        <dbReference type="EMBL" id="KAI9196770.1"/>
    </source>
</evidence>
<name>A0AAD5JEN8_ACENE</name>
<comment type="caution">
    <text evidence="3">The sequence shown here is derived from an EMBL/GenBank/DDBJ whole genome shotgun (WGS) entry which is preliminary data.</text>
</comment>
<feature type="compositionally biased region" description="Polar residues" evidence="2">
    <location>
        <begin position="1"/>
        <end position="11"/>
    </location>
</feature>